<feature type="compositionally biased region" description="Basic residues" evidence="2">
    <location>
        <begin position="73"/>
        <end position="94"/>
    </location>
</feature>
<feature type="region of interest" description="Disordered" evidence="2">
    <location>
        <begin position="1"/>
        <end position="104"/>
    </location>
</feature>
<dbReference type="SUPFAM" id="SSF54928">
    <property type="entry name" value="RNA-binding domain, RBD"/>
    <property type="match status" value="2"/>
</dbReference>
<feature type="compositionally biased region" description="Basic residues" evidence="2">
    <location>
        <begin position="53"/>
        <end position="65"/>
    </location>
</feature>
<dbReference type="GO" id="GO:0003723">
    <property type="term" value="F:RNA binding"/>
    <property type="evidence" value="ECO:0007669"/>
    <property type="project" value="UniProtKB-UniRule"/>
</dbReference>
<keyword evidence="1" id="KW-0694">RNA-binding</keyword>
<dbReference type="InterPro" id="IPR000504">
    <property type="entry name" value="RRM_dom"/>
</dbReference>
<comment type="caution">
    <text evidence="4">The sequence shown here is derived from an EMBL/GenBank/DDBJ whole genome shotgun (WGS) entry which is preliminary data.</text>
</comment>
<dbReference type="AlphaFoldDB" id="A0A9W8B605"/>
<name>A0A9W8B605_9FUNG</name>
<feature type="region of interest" description="Disordered" evidence="2">
    <location>
        <begin position="326"/>
        <end position="356"/>
    </location>
</feature>
<dbReference type="GO" id="GO:0006397">
    <property type="term" value="P:mRNA processing"/>
    <property type="evidence" value="ECO:0007669"/>
    <property type="project" value="InterPro"/>
</dbReference>
<dbReference type="PANTHER" id="PTHR48036">
    <property type="entry name" value="SPLICING FACTOR (PAD-1), PUTATIVE (AFU_ORTHOLOGUE AFUA_1G15810)-RELATED"/>
    <property type="match status" value="1"/>
</dbReference>
<gene>
    <name evidence="4" type="primary">rsd1</name>
    <name evidence="4" type="ORF">H4R34_000559</name>
</gene>
<dbReference type="Proteomes" id="UP001151582">
    <property type="component" value="Unassembled WGS sequence"/>
</dbReference>
<protein>
    <submittedName>
        <fullName evidence="4">Splicing factor</fullName>
    </submittedName>
</protein>
<dbReference type="OrthoDB" id="5411533at2759"/>
<evidence type="ECO:0000313" key="5">
    <source>
        <dbReference type="Proteomes" id="UP001151582"/>
    </source>
</evidence>
<dbReference type="Pfam" id="PF00076">
    <property type="entry name" value="RRM_1"/>
    <property type="match status" value="3"/>
</dbReference>
<dbReference type="CDD" id="cd12285">
    <property type="entry name" value="RRM3_RBM39_like"/>
    <property type="match status" value="1"/>
</dbReference>
<evidence type="ECO:0000313" key="4">
    <source>
        <dbReference type="EMBL" id="KAJ1984587.1"/>
    </source>
</evidence>
<feature type="domain" description="RRM" evidence="3">
    <location>
        <begin position="107"/>
        <end position="184"/>
    </location>
</feature>
<feature type="compositionally biased region" description="Low complexity" evidence="2">
    <location>
        <begin position="28"/>
        <end position="45"/>
    </location>
</feature>
<feature type="domain" description="RRM" evidence="3">
    <location>
        <begin position="220"/>
        <end position="298"/>
    </location>
</feature>
<proteinExistence type="predicted"/>
<feature type="region of interest" description="Disordered" evidence="2">
    <location>
        <begin position="183"/>
        <end position="214"/>
    </location>
</feature>
<dbReference type="InterPro" id="IPR012677">
    <property type="entry name" value="Nucleotide-bd_a/b_plait_sf"/>
</dbReference>
<dbReference type="EMBL" id="JANBQB010000015">
    <property type="protein sequence ID" value="KAJ1984587.1"/>
    <property type="molecule type" value="Genomic_DNA"/>
</dbReference>
<dbReference type="InterPro" id="IPR035979">
    <property type="entry name" value="RBD_domain_sf"/>
</dbReference>
<dbReference type="SMART" id="SM00360">
    <property type="entry name" value="RRM"/>
    <property type="match status" value="3"/>
</dbReference>
<dbReference type="PROSITE" id="PS50102">
    <property type="entry name" value="RRM"/>
    <property type="match status" value="3"/>
</dbReference>
<feature type="domain" description="RRM" evidence="3">
    <location>
        <begin position="357"/>
        <end position="440"/>
    </location>
</feature>
<organism evidence="4 5">
    <name type="scientific">Dimargaris verticillata</name>
    <dbReference type="NCBI Taxonomy" id="2761393"/>
    <lineage>
        <taxon>Eukaryota</taxon>
        <taxon>Fungi</taxon>
        <taxon>Fungi incertae sedis</taxon>
        <taxon>Zoopagomycota</taxon>
        <taxon>Kickxellomycotina</taxon>
        <taxon>Dimargaritomycetes</taxon>
        <taxon>Dimargaritales</taxon>
        <taxon>Dimargaritaceae</taxon>
        <taxon>Dimargaris</taxon>
    </lineage>
</organism>
<dbReference type="InterPro" id="IPR006509">
    <property type="entry name" value="RBM39_SF"/>
</dbReference>
<evidence type="ECO:0000256" key="1">
    <source>
        <dbReference type="PROSITE-ProRule" id="PRU00176"/>
    </source>
</evidence>
<sequence>MTVEQASTAPRSPSGTLEPPQATSECLTQPSAPTSASTRSAGSNRMRSDSRSRSRSRHRTRRRDRRHSDRRESYHHRRRHRSRSHDRHHRRHHSPSPPLDPRERDLRTVMVMQLAQNLRDRDLYKFFSRAGPVRTARIVHNRRSMRTRGVGYVEFCGTEAIPNALALSGERLLGVPILVDHSGAEKNQVPSKTTRPRSSSRQPQTQPDQPAARVAEKVESRLYVGNLDPNLKESDLEQLFLTVGPVELVDIIRDATSTLTTRYGFVQYATVDLATQAQQMFNGLELVGRPLKVQFAHPRNRVTAGDGAALANAALAAVSATPGMFATAPELQSPSPTPRSHTSSPRVPSPGAQKGSRMALLQHMFDPAAEAQPDWVDTLKADITNECSKYGLVESVWVDTNTKGDILVEFATEDAAHRAIEALQGRGFAGNEIAASSVSHSEVARRSL</sequence>
<dbReference type="Gene3D" id="3.30.70.330">
    <property type="match status" value="3"/>
</dbReference>
<accession>A0A9W8B605</accession>
<evidence type="ECO:0000259" key="3">
    <source>
        <dbReference type="PROSITE" id="PS50102"/>
    </source>
</evidence>
<reference evidence="4" key="1">
    <citation type="submission" date="2022-07" db="EMBL/GenBank/DDBJ databases">
        <title>Phylogenomic reconstructions and comparative analyses of Kickxellomycotina fungi.</title>
        <authorList>
            <person name="Reynolds N.K."/>
            <person name="Stajich J.E."/>
            <person name="Barry K."/>
            <person name="Grigoriev I.V."/>
            <person name="Crous P."/>
            <person name="Smith M.E."/>
        </authorList>
    </citation>
    <scope>NUCLEOTIDE SEQUENCE</scope>
    <source>
        <strain evidence="4">RSA 567</strain>
    </source>
</reference>
<keyword evidence="5" id="KW-1185">Reference proteome</keyword>
<evidence type="ECO:0000256" key="2">
    <source>
        <dbReference type="SAM" id="MobiDB-lite"/>
    </source>
</evidence>
<feature type="compositionally biased region" description="Low complexity" evidence="2">
    <location>
        <begin position="196"/>
        <end position="207"/>
    </location>
</feature>
<feature type="compositionally biased region" description="Polar residues" evidence="2">
    <location>
        <begin position="1"/>
        <end position="27"/>
    </location>
</feature>
<feature type="compositionally biased region" description="Low complexity" evidence="2">
    <location>
        <begin position="338"/>
        <end position="350"/>
    </location>
</feature>
<dbReference type="GO" id="GO:0005634">
    <property type="term" value="C:nucleus"/>
    <property type="evidence" value="ECO:0007669"/>
    <property type="project" value="InterPro"/>
</dbReference>